<dbReference type="Proteomes" id="UP000759103">
    <property type="component" value="Unassembled WGS sequence"/>
</dbReference>
<dbReference type="RefSeq" id="WP_219747008.1">
    <property type="nucleotide sequence ID" value="NZ_JAHXZN010000001.1"/>
</dbReference>
<feature type="compositionally biased region" description="Low complexity" evidence="8">
    <location>
        <begin position="222"/>
        <end position="237"/>
    </location>
</feature>
<proteinExistence type="predicted"/>
<reference evidence="11 12" key="1">
    <citation type="submission" date="2021-07" db="EMBL/GenBank/DDBJ databases">
        <title>Sphingomonas sp.</title>
        <authorList>
            <person name="Feng G."/>
            <person name="Li J."/>
            <person name="Pan M."/>
        </authorList>
    </citation>
    <scope>NUCLEOTIDE SEQUENCE [LARGE SCALE GENOMIC DNA]</scope>
    <source>
        <strain evidence="11 12">RRHST34</strain>
    </source>
</reference>
<dbReference type="PANTHER" id="PTHR38035">
    <property type="entry name" value="UPF0070 PROTEIN YFGM"/>
    <property type="match status" value="1"/>
</dbReference>
<keyword evidence="4 9" id="KW-0812">Transmembrane</keyword>
<evidence type="ECO:0000256" key="9">
    <source>
        <dbReference type="SAM" id="Phobius"/>
    </source>
</evidence>
<gene>
    <name evidence="11" type="ORF">KZ820_01850</name>
</gene>
<keyword evidence="6 9" id="KW-0472">Membrane</keyword>
<dbReference type="EMBL" id="JAHXZN010000001">
    <property type="protein sequence ID" value="MBW6529468.1"/>
    <property type="molecule type" value="Genomic_DNA"/>
</dbReference>
<feature type="transmembrane region" description="Helical" evidence="9">
    <location>
        <begin position="31"/>
        <end position="52"/>
    </location>
</feature>
<keyword evidence="3" id="KW-1003">Cell membrane</keyword>
<comment type="subcellular location">
    <subcellularLocation>
        <location evidence="2">Cell membrane</location>
    </subcellularLocation>
    <subcellularLocation>
        <location evidence="1">Membrane</location>
        <topology evidence="1">Single-pass membrane protein</topology>
    </subcellularLocation>
</comment>
<evidence type="ECO:0000313" key="12">
    <source>
        <dbReference type="Proteomes" id="UP000759103"/>
    </source>
</evidence>
<feature type="region of interest" description="Disordered" evidence="8">
    <location>
        <begin position="219"/>
        <end position="246"/>
    </location>
</feature>
<keyword evidence="7" id="KW-0143">Chaperone</keyword>
<organism evidence="11 12">
    <name type="scientific">Sphingomonas citri</name>
    <dbReference type="NCBI Taxonomy" id="2862499"/>
    <lineage>
        <taxon>Bacteria</taxon>
        <taxon>Pseudomonadati</taxon>
        <taxon>Pseudomonadota</taxon>
        <taxon>Alphaproteobacteria</taxon>
        <taxon>Sphingomonadales</taxon>
        <taxon>Sphingomonadaceae</taxon>
        <taxon>Sphingomonas</taxon>
    </lineage>
</organism>
<evidence type="ECO:0000256" key="8">
    <source>
        <dbReference type="SAM" id="MobiDB-lite"/>
    </source>
</evidence>
<evidence type="ECO:0000256" key="4">
    <source>
        <dbReference type="ARBA" id="ARBA00022692"/>
    </source>
</evidence>
<evidence type="ECO:0000256" key="2">
    <source>
        <dbReference type="ARBA" id="ARBA00004236"/>
    </source>
</evidence>
<evidence type="ECO:0000256" key="1">
    <source>
        <dbReference type="ARBA" id="ARBA00004167"/>
    </source>
</evidence>
<sequence>MALTPQNNEAFLREVDDELRRDQAIHVWKRYGRAIIAAVVLALAALAAFLFWQHRQTVAAEREGEQLQQAFDSLAAQDTKAAAAPLAGLSDSSRDGYRAAARFTQADVLLQKDDLRGAAAAFAKIAADTSLAQPFRDLAVIRQTSAEFDQLQPQVIVERMRPLAVTGGAWLGSAGELMAAAYLREGRRDLAGQTFARIAADSGVPSSLRQRAVQMAGVLETKAPSAPAKNAQAPAAPAKDEGVSKR</sequence>
<keyword evidence="5 9" id="KW-1133">Transmembrane helix</keyword>
<keyword evidence="12" id="KW-1185">Reference proteome</keyword>
<evidence type="ECO:0000256" key="3">
    <source>
        <dbReference type="ARBA" id="ARBA00022475"/>
    </source>
</evidence>
<evidence type="ECO:0000259" key="10">
    <source>
        <dbReference type="Pfam" id="PF09976"/>
    </source>
</evidence>
<name>A0ABS7BIQ3_9SPHN</name>
<evidence type="ECO:0000256" key="7">
    <source>
        <dbReference type="ARBA" id="ARBA00023186"/>
    </source>
</evidence>
<dbReference type="InterPro" id="IPR026039">
    <property type="entry name" value="YfgM"/>
</dbReference>
<comment type="caution">
    <text evidence="11">The sequence shown here is derived from an EMBL/GenBank/DDBJ whole genome shotgun (WGS) entry which is preliminary data.</text>
</comment>
<evidence type="ECO:0000313" key="11">
    <source>
        <dbReference type="EMBL" id="MBW6529468.1"/>
    </source>
</evidence>
<protein>
    <submittedName>
        <fullName evidence="11">Tetratricopeptide repeat protein</fullName>
    </submittedName>
</protein>
<dbReference type="Pfam" id="PF09976">
    <property type="entry name" value="TPR_21"/>
    <property type="match status" value="1"/>
</dbReference>
<evidence type="ECO:0000256" key="5">
    <source>
        <dbReference type="ARBA" id="ARBA00022989"/>
    </source>
</evidence>
<accession>A0ABS7BIQ3</accession>
<evidence type="ECO:0000256" key="6">
    <source>
        <dbReference type="ARBA" id="ARBA00023136"/>
    </source>
</evidence>
<feature type="domain" description="Ancillary SecYEG translocon subunit/Cell division coordinator CpoB TPR" evidence="10">
    <location>
        <begin position="28"/>
        <end position="214"/>
    </location>
</feature>
<dbReference type="InterPro" id="IPR018704">
    <property type="entry name" value="SecYEG/CpoB_TPR"/>
</dbReference>
<dbReference type="PANTHER" id="PTHR38035:SF1">
    <property type="entry name" value="ANCILLARY SECYEG TRANSLOCON SUBUNIT"/>
    <property type="match status" value="1"/>
</dbReference>